<dbReference type="GO" id="GO:0016887">
    <property type="term" value="F:ATP hydrolysis activity"/>
    <property type="evidence" value="ECO:0007669"/>
    <property type="project" value="InterPro"/>
</dbReference>
<evidence type="ECO:0000313" key="5">
    <source>
        <dbReference type="EMBL" id="PWD49920.1"/>
    </source>
</evidence>
<dbReference type="SMART" id="SM00382">
    <property type="entry name" value="AAA"/>
    <property type="match status" value="1"/>
</dbReference>
<dbReference type="InterPro" id="IPR027417">
    <property type="entry name" value="P-loop_NTPase"/>
</dbReference>
<evidence type="ECO:0000256" key="1">
    <source>
        <dbReference type="ARBA" id="ARBA00022448"/>
    </source>
</evidence>
<dbReference type="PANTHER" id="PTHR42788">
    <property type="entry name" value="TAURINE IMPORT ATP-BINDING PROTEIN-RELATED"/>
    <property type="match status" value="1"/>
</dbReference>
<keyword evidence="2" id="KW-0547">Nucleotide-binding</keyword>
<evidence type="ECO:0000259" key="4">
    <source>
        <dbReference type="PROSITE" id="PS50893"/>
    </source>
</evidence>
<dbReference type="PROSITE" id="PS00211">
    <property type="entry name" value="ABC_TRANSPORTER_1"/>
    <property type="match status" value="1"/>
</dbReference>
<feature type="domain" description="ABC transporter" evidence="4">
    <location>
        <begin position="13"/>
        <end position="243"/>
    </location>
</feature>
<dbReference type="EMBL" id="PYHR01000002">
    <property type="protein sequence ID" value="PWD49920.1"/>
    <property type="molecule type" value="Genomic_DNA"/>
</dbReference>
<name>A0A2U1ZSJ0_9MICO</name>
<sequence>MDQPTRTELAPLLEISSISYRYKASLPPVMEDISLDISYGEFFVLLGPSGCGKTTILNQVAGFERPTSGEIRLRDELVTAPGPDRTVIFQGHDSLLGWLTVRQNVEFPLKVAGVRPAERRERAESALRMVELANQADKFPHELSGGMKQRVQIARGLVTESRMLLMDEPFGALDAQTRTTLQLQLSDIWERERRTVLFITHDISEAVILADRVGVMSAGPSAYLHSIVPIDLERPRLRTPEFNEYVAHLEDVVSAAKRREPLASKDAA</sequence>
<dbReference type="PROSITE" id="PS50893">
    <property type="entry name" value="ABC_TRANSPORTER_2"/>
    <property type="match status" value="1"/>
</dbReference>
<dbReference type="CDD" id="cd03293">
    <property type="entry name" value="ABC_NrtD_SsuB_transporters"/>
    <property type="match status" value="1"/>
</dbReference>
<protein>
    <recommendedName>
        <fullName evidence="4">ABC transporter domain-containing protein</fullName>
    </recommendedName>
</protein>
<dbReference type="InterPro" id="IPR050166">
    <property type="entry name" value="ABC_transporter_ATP-bind"/>
</dbReference>
<comment type="caution">
    <text evidence="5">The sequence shown here is derived from an EMBL/GenBank/DDBJ whole genome shotgun (WGS) entry which is preliminary data.</text>
</comment>
<dbReference type="InterPro" id="IPR017871">
    <property type="entry name" value="ABC_transporter-like_CS"/>
</dbReference>
<accession>A0A2U1ZSJ0</accession>
<gene>
    <name evidence="5" type="ORF">C8046_03710</name>
</gene>
<dbReference type="PANTHER" id="PTHR42788:SF13">
    <property type="entry name" value="ALIPHATIC SULFONATES IMPORT ATP-BINDING PROTEIN SSUB"/>
    <property type="match status" value="1"/>
</dbReference>
<keyword evidence="6" id="KW-1185">Reference proteome</keyword>
<dbReference type="SUPFAM" id="SSF52540">
    <property type="entry name" value="P-loop containing nucleoside triphosphate hydrolases"/>
    <property type="match status" value="1"/>
</dbReference>
<organism evidence="5 6">
    <name type="scientific">Serinibacter arcticus</name>
    <dbReference type="NCBI Taxonomy" id="1655435"/>
    <lineage>
        <taxon>Bacteria</taxon>
        <taxon>Bacillati</taxon>
        <taxon>Actinomycetota</taxon>
        <taxon>Actinomycetes</taxon>
        <taxon>Micrococcales</taxon>
        <taxon>Beutenbergiaceae</taxon>
        <taxon>Serinibacter</taxon>
    </lineage>
</organism>
<reference evidence="5 6" key="1">
    <citation type="submission" date="2018-03" db="EMBL/GenBank/DDBJ databases">
        <title>Genome assembly of novel Miniimonas species PCH200.</title>
        <authorList>
            <person name="Thakur V."/>
            <person name="Kumar V."/>
            <person name="Singh D."/>
        </authorList>
    </citation>
    <scope>NUCLEOTIDE SEQUENCE [LARGE SCALE GENOMIC DNA]</scope>
    <source>
        <strain evidence="5 6">PCH200</strain>
    </source>
</reference>
<evidence type="ECO:0000256" key="3">
    <source>
        <dbReference type="ARBA" id="ARBA00022840"/>
    </source>
</evidence>
<dbReference type="Gene3D" id="3.40.50.300">
    <property type="entry name" value="P-loop containing nucleotide triphosphate hydrolases"/>
    <property type="match status" value="1"/>
</dbReference>
<evidence type="ECO:0000313" key="6">
    <source>
        <dbReference type="Proteomes" id="UP000245166"/>
    </source>
</evidence>
<dbReference type="InterPro" id="IPR003593">
    <property type="entry name" value="AAA+_ATPase"/>
</dbReference>
<dbReference type="Pfam" id="PF00005">
    <property type="entry name" value="ABC_tran"/>
    <property type="match status" value="1"/>
</dbReference>
<keyword evidence="3" id="KW-0067">ATP-binding</keyword>
<keyword evidence="1" id="KW-0813">Transport</keyword>
<dbReference type="OrthoDB" id="8773773at2"/>
<evidence type="ECO:0000256" key="2">
    <source>
        <dbReference type="ARBA" id="ARBA00022741"/>
    </source>
</evidence>
<dbReference type="RefSeq" id="WP_109228304.1">
    <property type="nucleotide sequence ID" value="NZ_PYHR01000002.1"/>
</dbReference>
<proteinExistence type="predicted"/>
<dbReference type="Proteomes" id="UP000245166">
    <property type="component" value="Unassembled WGS sequence"/>
</dbReference>
<dbReference type="InterPro" id="IPR003439">
    <property type="entry name" value="ABC_transporter-like_ATP-bd"/>
</dbReference>
<dbReference type="GO" id="GO:0005524">
    <property type="term" value="F:ATP binding"/>
    <property type="evidence" value="ECO:0007669"/>
    <property type="project" value="UniProtKB-KW"/>
</dbReference>
<dbReference type="AlphaFoldDB" id="A0A2U1ZSJ0"/>